<dbReference type="Proteomes" id="UP001359485">
    <property type="component" value="Unassembled WGS sequence"/>
</dbReference>
<reference evidence="2 3" key="1">
    <citation type="submission" date="2023-09" db="EMBL/GenBank/DDBJ databases">
        <title>Genomes of two closely related lineages of the louse Polyplax serrata with different host specificities.</title>
        <authorList>
            <person name="Martinu J."/>
            <person name="Tarabai H."/>
            <person name="Stefka J."/>
            <person name="Hypsa V."/>
        </authorList>
    </citation>
    <scope>NUCLEOTIDE SEQUENCE [LARGE SCALE GENOMIC DNA]</scope>
    <source>
        <strain evidence="2">98ZLc_SE</strain>
    </source>
</reference>
<feature type="region of interest" description="Disordered" evidence="1">
    <location>
        <begin position="334"/>
        <end position="375"/>
    </location>
</feature>
<organism evidence="2 3">
    <name type="scientific">Polyplax serrata</name>
    <name type="common">Common mouse louse</name>
    <dbReference type="NCBI Taxonomy" id="468196"/>
    <lineage>
        <taxon>Eukaryota</taxon>
        <taxon>Metazoa</taxon>
        <taxon>Ecdysozoa</taxon>
        <taxon>Arthropoda</taxon>
        <taxon>Hexapoda</taxon>
        <taxon>Insecta</taxon>
        <taxon>Pterygota</taxon>
        <taxon>Neoptera</taxon>
        <taxon>Paraneoptera</taxon>
        <taxon>Psocodea</taxon>
        <taxon>Troctomorpha</taxon>
        <taxon>Phthiraptera</taxon>
        <taxon>Anoplura</taxon>
        <taxon>Polyplacidae</taxon>
        <taxon>Polyplax</taxon>
    </lineage>
</organism>
<evidence type="ECO:0000313" key="2">
    <source>
        <dbReference type="EMBL" id="KAK6626511.1"/>
    </source>
</evidence>
<comment type="caution">
    <text evidence="2">The sequence shown here is derived from an EMBL/GenBank/DDBJ whole genome shotgun (WGS) entry which is preliminary data.</text>
</comment>
<evidence type="ECO:0000313" key="3">
    <source>
        <dbReference type="Proteomes" id="UP001359485"/>
    </source>
</evidence>
<evidence type="ECO:0000256" key="1">
    <source>
        <dbReference type="SAM" id="MobiDB-lite"/>
    </source>
</evidence>
<sequence>MHSMRIKQTGFEDCIRFPNNITEKLATGSLAWDAIEKSKRQKSGAYTKSSKYFRKKVAFGGPVDKNLNISLRMRKSRLVILPTKCLNQIGFLLLFLSCPVLGDWGRIQPESEASHNAIQTAREGTCGLQRDLPGGQLVTSKEDPIHYEDRLGLDNDNTAVTAFRRSDTTTSSRIVTDLRGSRVTAEKREVRRDTVRTMTRRQDGRRIEIRRLSIGRELSLERNVRVKTVNSIRSRSLSRTENSEELRMNRRISVRRVGEPQRNVRERADIRLVEQRNDERRENQNYRKEGERITRRRYDERRTNENAVGRVTQQNRESTRRIDSQMNGRRITDNTRRLTEEKIRRQADERSFSRRMQDSRTNGQQGRTHPPGVTRSIRHTRITDGVRKTPTNLLMRRVDVGSVAPPEKTMEVRDFRENDLEWRMDFTLPSKILKKDSEMYESTGHLERIGIKNNEGLTSLGGWTLNCVIGVVAYYMHNRQVKVV</sequence>
<gene>
    <name evidence="2" type="ORF">RUM44_008984</name>
</gene>
<feature type="compositionally biased region" description="Basic and acidic residues" evidence="1">
    <location>
        <begin position="334"/>
        <end position="358"/>
    </location>
</feature>
<accession>A0ABR1AS07</accession>
<keyword evidence="3" id="KW-1185">Reference proteome</keyword>
<dbReference type="EMBL" id="JAWJWF010000045">
    <property type="protein sequence ID" value="KAK6626511.1"/>
    <property type="molecule type" value="Genomic_DNA"/>
</dbReference>
<proteinExistence type="predicted"/>
<name>A0ABR1AS07_POLSC</name>
<protein>
    <submittedName>
        <fullName evidence="2">Uncharacterized protein</fullName>
    </submittedName>
</protein>